<dbReference type="InterPro" id="IPR014729">
    <property type="entry name" value="Rossmann-like_a/b/a_fold"/>
</dbReference>
<dbReference type="CDD" id="cd06156">
    <property type="entry name" value="eu_AANH_C_2"/>
    <property type="match status" value="1"/>
</dbReference>
<dbReference type="SUPFAM" id="SSF55298">
    <property type="entry name" value="YjgF-like"/>
    <property type="match status" value="2"/>
</dbReference>
<dbReference type="Proteomes" id="UP001337655">
    <property type="component" value="Unassembled WGS sequence"/>
</dbReference>
<dbReference type="Pfam" id="PF01902">
    <property type="entry name" value="Diphthami_syn_2"/>
    <property type="match status" value="1"/>
</dbReference>
<dbReference type="GO" id="GO:0017183">
    <property type="term" value="P:protein histidyl modification to diphthamide"/>
    <property type="evidence" value="ECO:0007669"/>
    <property type="project" value="TreeGrafter"/>
</dbReference>
<dbReference type="RefSeq" id="XP_064662059.1">
    <property type="nucleotide sequence ID" value="XM_064799304.1"/>
</dbReference>
<dbReference type="FunFam" id="3.40.50.620:FF:000145">
    <property type="entry name" value="ATP-binding domain containing protein"/>
    <property type="match status" value="1"/>
</dbReference>
<dbReference type="GeneID" id="89923392"/>
<evidence type="ECO:0000259" key="6">
    <source>
        <dbReference type="Pfam" id="PF01902"/>
    </source>
</evidence>
<evidence type="ECO:0000313" key="8">
    <source>
        <dbReference type="Proteomes" id="UP001337655"/>
    </source>
</evidence>
<feature type="domain" description="Diphthamide synthase" evidence="6">
    <location>
        <begin position="5"/>
        <end position="247"/>
    </location>
</feature>
<dbReference type="Gene3D" id="3.30.1330.40">
    <property type="entry name" value="RutC-like"/>
    <property type="match status" value="2"/>
</dbReference>
<dbReference type="InterPro" id="IPR035959">
    <property type="entry name" value="RutC-like_sf"/>
</dbReference>
<comment type="catalytic activity">
    <reaction evidence="5">
        <text>diphthine-[translation elongation factor 2] + NH4(+) + ATP = diphthamide-[translation elongation factor 2] + AMP + diphosphate + H(+)</text>
        <dbReference type="Rhea" id="RHEA:19753"/>
        <dbReference type="Rhea" id="RHEA-COMP:10172"/>
        <dbReference type="Rhea" id="RHEA-COMP:10174"/>
        <dbReference type="ChEBI" id="CHEBI:15378"/>
        <dbReference type="ChEBI" id="CHEBI:16692"/>
        <dbReference type="ChEBI" id="CHEBI:28938"/>
        <dbReference type="ChEBI" id="CHEBI:30616"/>
        <dbReference type="ChEBI" id="CHEBI:33019"/>
        <dbReference type="ChEBI" id="CHEBI:82696"/>
        <dbReference type="ChEBI" id="CHEBI:456215"/>
        <dbReference type="EC" id="6.3.1.14"/>
    </reaction>
</comment>
<dbReference type="PANTHER" id="PTHR12196">
    <property type="entry name" value="DOMAIN OF UNKNOWN FUNCTION 71 DUF71 -CONTAINING PROTEIN"/>
    <property type="match status" value="1"/>
</dbReference>
<dbReference type="GO" id="GO:0017178">
    <property type="term" value="F:diphthine-ammonia ligase activity"/>
    <property type="evidence" value="ECO:0007669"/>
    <property type="project" value="UniProtKB-EC"/>
</dbReference>
<organism evidence="7 8">
    <name type="scientific">Saxophila tyrrhenica</name>
    <dbReference type="NCBI Taxonomy" id="1690608"/>
    <lineage>
        <taxon>Eukaryota</taxon>
        <taxon>Fungi</taxon>
        <taxon>Dikarya</taxon>
        <taxon>Ascomycota</taxon>
        <taxon>Pezizomycotina</taxon>
        <taxon>Dothideomycetes</taxon>
        <taxon>Dothideomycetidae</taxon>
        <taxon>Mycosphaerellales</taxon>
        <taxon>Extremaceae</taxon>
        <taxon>Saxophila</taxon>
    </lineage>
</organism>
<dbReference type="AlphaFoldDB" id="A0AAV9PIE0"/>
<keyword evidence="8" id="KW-1185">Reference proteome</keyword>
<proteinExistence type="predicted"/>
<dbReference type="InterPro" id="IPR002761">
    <property type="entry name" value="Diphthami_syn_dom"/>
</dbReference>
<dbReference type="Pfam" id="PF01042">
    <property type="entry name" value="Ribonuc_L-PSP"/>
    <property type="match status" value="1"/>
</dbReference>
<dbReference type="CDD" id="cd01994">
    <property type="entry name" value="AANH_PF0828-like"/>
    <property type="match status" value="1"/>
</dbReference>
<evidence type="ECO:0000256" key="4">
    <source>
        <dbReference type="ARBA" id="ARBA00031552"/>
    </source>
</evidence>
<evidence type="ECO:0000256" key="1">
    <source>
        <dbReference type="ARBA" id="ARBA00012089"/>
    </source>
</evidence>
<evidence type="ECO:0000256" key="5">
    <source>
        <dbReference type="ARBA" id="ARBA00048108"/>
    </source>
</evidence>
<dbReference type="EC" id="6.3.1.14" evidence="1"/>
<dbReference type="InterPro" id="IPR030662">
    <property type="entry name" value="DPH6/MJ0570"/>
</dbReference>
<dbReference type="Gene3D" id="3.90.1490.10">
    <property type="entry name" value="putative n-type atp pyrophosphatase, domain 2"/>
    <property type="match status" value="1"/>
</dbReference>
<evidence type="ECO:0000256" key="2">
    <source>
        <dbReference type="ARBA" id="ARBA00018426"/>
    </source>
</evidence>
<dbReference type="Gene3D" id="3.40.50.620">
    <property type="entry name" value="HUPs"/>
    <property type="match status" value="1"/>
</dbReference>
<evidence type="ECO:0000313" key="7">
    <source>
        <dbReference type="EMBL" id="KAK5173364.1"/>
    </source>
</evidence>
<dbReference type="CDD" id="cd06155">
    <property type="entry name" value="eu_AANH_C_1"/>
    <property type="match status" value="1"/>
</dbReference>
<name>A0AAV9PIE0_9PEZI</name>
<dbReference type="EMBL" id="JAVRRT010000003">
    <property type="protein sequence ID" value="KAK5173364.1"/>
    <property type="molecule type" value="Genomic_DNA"/>
</dbReference>
<accession>A0AAV9PIE0</accession>
<comment type="caution">
    <text evidence="7">The sequence shown here is derived from an EMBL/GenBank/DDBJ whole genome shotgun (WGS) entry which is preliminary data.</text>
</comment>
<reference evidence="7 8" key="1">
    <citation type="submission" date="2023-08" db="EMBL/GenBank/DDBJ databases">
        <title>Black Yeasts Isolated from many extreme environments.</title>
        <authorList>
            <person name="Coleine C."/>
            <person name="Stajich J.E."/>
            <person name="Selbmann L."/>
        </authorList>
    </citation>
    <scope>NUCLEOTIDE SEQUENCE [LARGE SCALE GENOMIC DNA]</scope>
    <source>
        <strain evidence="7 8">CCFEE 5935</strain>
    </source>
</reference>
<gene>
    <name evidence="7" type="ORF">LTR77_002045</name>
</gene>
<sequence length="631" mass="68906">MSTLKVVCLISGGKDSLFSILHCMKHGHSIVALANLHPPDHEQADAVEDLDSYMYQTVGHSVIPLYKKALGLPLYRQAITGLAKNQDKCYGPSSDEDEAEALLPLLRKVMSHHPEVNAVSTGAILSDYQRTRVESVAIRLGLTPLSYLWQWPNLLPHSQDSLLKDMAEVGQDSRIIKVASGGLDESNLWQNVADTRTISRLNKAVQRFGSADDGAVLGEGGEYETLALSGPFPLWKGRIKVDDADLQVVSGEAGSASVRVAKAEVQSETGAGDITNLRQPPLLEPQFHAIWQELRGDDFLANTQHDIDVHDHGNPSASPGLILLADIVGDGANAAGQMAAIMDQSTVLLEEAGHKLADVAYTSIVLRDMADFASVNAVYGSYFVHPNPPARATIACPDVVPDGKRVMVALTSFRNDKVNSRKGLHVQSRSYWAPANIGPYSQAISISEENKSAVTYVAGQIPLVPATMEPVQDRDEGSFGIQTVLALQHLDRIGRAMRIQRWNSAVAFIATRSNELAAALSRRAHQAWQAYHQPPPLDDGAVSEPEDESFDVWHSTFGGKREQHWGSTPDHTETRSRRDTARVPPLHVVRVQALPRGCNIEWVGFGLTNDGGEHHVPHAQHLLRLFQQNII</sequence>
<dbReference type="PANTHER" id="PTHR12196:SF2">
    <property type="entry name" value="DIPHTHINE--AMMONIA LIGASE"/>
    <property type="match status" value="1"/>
</dbReference>
<evidence type="ECO:0000256" key="3">
    <source>
        <dbReference type="ARBA" id="ARBA00029814"/>
    </source>
</evidence>
<dbReference type="InterPro" id="IPR006175">
    <property type="entry name" value="YjgF/YER057c/UK114"/>
</dbReference>
<dbReference type="SUPFAM" id="SSF52402">
    <property type="entry name" value="Adenine nucleotide alpha hydrolases-like"/>
    <property type="match status" value="1"/>
</dbReference>
<protein>
    <recommendedName>
        <fullName evidence="2">Diphthine--ammonia ligase</fullName>
        <ecNumber evidence="1">6.3.1.14</ecNumber>
    </recommendedName>
    <alternativeName>
        <fullName evidence="3">Diphthamide synthase</fullName>
    </alternativeName>
    <alternativeName>
        <fullName evidence="4">Diphthamide synthetase</fullName>
    </alternativeName>
</protein>
<dbReference type="NCBIfam" id="TIGR00290">
    <property type="entry name" value="MJ0570_dom"/>
    <property type="match status" value="1"/>
</dbReference>